<gene>
    <name evidence="8" type="ORF">GCM10012280_22550</name>
</gene>
<keyword evidence="3" id="KW-0479">Metal-binding</keyword>
<dbReference type="PANTHER" id="PTHR12151">
    <property type="entry name" value="ELECTRON TRANSPORT PROTIN SCO1/SENC FAMILY MEMBER"/>
    <property type="match status" value="1"/>
</dbReference>
<dbReference type="RefSeq" id="WP_189131442.1">
    <property type="nucleotide sequence ID" value="NZ_BMMS01000008.1"/>
</dbReference>
<comment type="caution">
    <text evidence="8">The sequence shown here is derived from an EMBL/GenBank/DDBJ whole genome shotgun (WGS) entry which is preliminary data.</text>
</comment>
<evidence type="ECO:0000259" key="7">
    <source>
        <dbReference type="PROSITE" id="PS51352"/>
    </source>
</evidence>
<dbReference type="Gene3D" id="3.40.30.10">
    <property type="entry name" value="Glutaredoxin"/>
    <property type="match status" value="1"/>
</dbReference>
<accession>A0A917ZLG4</accession>
<evidence type="ECO:0000256" key="4">
    <source>
        <dbReference type="PIRSR" id="PIRSR603782-2"/>
    </source>
</evidence>
<feature type="binding site" evidence="3">
    <location>
        <position position="99"/>
    </location>
    <ligand>
        <name>Cu cation</name>
        <dbReference type="ChEBI" id="CHEBI:23378"/>
    </ligand>
</feature>
<feature type="chain" id="PRO_5039435651" evidence="6">
    <location>
        <begin position="32"/>
        <end position="225"/>
    </location>
</feature>
<dbReference type="PROSITE" id="PS51257">
    <property type="entry name" value="PROKAR_LIPOPROTEIN"/>
    <property type="match status" value="1"/>
</dbReference>
<evidence type="ECO:0000313" key="9">
    <source>
        <dbReference type="Proteomes" id="UP000641932"/>
    </source>
</evidence>
<dbReference type="Proteomes" id="UP000641932">
    <property type="component" value="Unassembled WGS sequence"/>
</dbReference>
<evidence type="ECO:0000256" key="6">
    <source>
        <dbReference type="SAM" id="SignalP"/>
    </source>
</evidence>
<reference evidence="8" key="2">
    <citation type="submission" date="2020-09" db="EMBL/GenBank/DDBJ databases">
        <authorList>
            <person name="Sun Q."/>
            <person name="Zhou Y."/>
        </authorList>
    </citation>
    <scope>NUCLEOTIDE SEQUENCE</scope>
    <source>
        <strain evidence="8">CGMCC 4.7201</strain>
    </source>
</reference>
<name>A0A917ZLG4_9ACTN</name>
<dbReference type="InterPro" id="IPR013766">
    <property type="entry name" value="Thioredoxin_domain"/>
</dbReference>
<dbReference type="InterPro" id="IPR003782">
    <property type="entry name" value="SCO1/SenC"/>
</dbReference>
<evidence type="ECO:0000256" key="1">
    <source>
        <dbReference type="ARBA" id="ARBA00010996"/>
    </source>
</evidence>
<dbReference type="CDD" id="cd02968">
    <property type="entry name" value="SCO"/>
    <property type="match status" value="1"/>
</dbReference>
<evidence type="ECO:0000256" key="3">
    <source>
        <dbReference type="PIRSR" id="PIRSR603782-1"/>
    </source>
</evidence>
<feature type="disulfide bond" description="Redox-active" evidence="4">
    <location>
        <begin position="95"/>
        <end position="99"/>
    </location>
</feature>
<reference evidence="8" key="1">
    <citation type="journal article" date="2014" name="Int. J. Syst. Evol. Microbiol.">
        <title>Complete genome sequence of Corynebacterium casei LMG S-19264T (=DSM 44701T), isolated from a smear-ripened cheese.</title>
        <authorList>
            <consortium name="US DOE Joint Genome Institute (JGI-PGF)"/>
            <person name="Walter F."/>
            <person name="Albersmeier A."/>
            <person name="Kalinowski J."/>
            <person name="Ruckert C."/>
        </authorList>
    </citation>
    <scope>NUCLEOTIDE SEQUENCE</scope>
    <source>
        <strain evidence="8">CGMCC 4.7201</strain>
    </source>
</reference>
<organism evidence="8 9">
    <name type="scientific">Wenjunlia tyrosinilytica</name>
    <dbReference type="NCBI Taxonomy" id="1544741"/>
    <lineage>
        <taxon>Bacteria</taxon>
        <taxon>Bacillati</taxon>
        <taxon>Actinomycetota</taxon>
        <taxon>Actinomycetes</taxon>
        <taxon>Kitasatosporales</taxon>
        <taxon>Streptomycetaceae</taxon>
        <taxon>Wenjunlia</taxon>
    </lineage>
</organism>
<dbReference type="InterPro" id="IPR036249">
    <property type="entry name" value="Thioredoxin-like_sf"/>
</dbReference>
<dbReference type="EMBL" id="BMMS01000008">
    <property type="protein sequence ID" value="GGO86439.1"/>
    <property type="molecule type" value="Genomic_DNA"/>
</dbReference>
<keyword evidence="9" id="KW-1185">Reference proteome</keyword>
<feature type="binding site" evidence="3">
    <location>
        <position position="185"/>
    </location>
    <ligand>
        <name>Cu cation</name>
        <dbReference type="ChEBI" id="CHEBI:23378"/>
    </ligand>
</feature>
<comment type="similarity">
    <text evidence="1">Belongs to the SCO1/2 family.</text>
</comment>
<protein>
    <submittedName>
        <fullName evidence="8">SCO family protein</fullName>
    </submittedName>
</protein>
<dbReference type="PROSITE" id="PS51352">
    <property type="entry name" value="THIOREDOXIN_2"/>
    <property type="match status" value="1"/>
</dbReference>
<evidence type="ECO:0000313" key="8">
    <source>
        <dbReference type="EMBL" id="GGO86439.1"/>
    </source>
</evidence>
<keyword evidence="2 3" id="KW-0186">Copper</keyword>
<feature type="signal peptide" evidence="6">
    <location>
        <begin position="1"/>
        <end position="31"/>
    </location>
</feature>
<evidence type="ECO:0000256" key="5">
    <source>
        <dbReference type="SAM" id="MobiDB-lite"/>
    </source>
</evidence>
<feature type="region of interest" description="Disordered" evidence="5">
    <location>
        <begin position="29"/>
        <end position="48"/>
    </location>
</feature>
<keyword evidence="4" id="KW-1015">Disulfide bond</keyword>
<evidence type="ECO:0000256" key="2">
    <source>
        <dbReference type="ARBA" id="ARBA00023008"/>
    </source>
</evidence>
<dbReference type="Pfam" id="PF02630">
    <property type="entry name" value="SCO1-SenC"/>
    <property type="match status" value="1"/>
</dbReference>
<dbReference type="GO" id="GO:0046872">
    <property type="term" value="F:metal ion binding"/>
    <property type="evidence" value="ECO:0007669"/>
    <property type="project" value="UniProtKB-KW"/>
</dbReference>
<keyword evidence="6" id="KW-0732">Signal</keyword>
<dbReference type="SUPFAM" id="SSF52833">
    <property type="entry name" value="Thioredoxin-like"/>
    <property type="match status" value="1"/>
</dbReference>
<dbReference type="PANTHER" id="PTHR12151:SF25">
    <property type="entry name" value="LINALOOL DEHYDRATASE_ISOMERASE DOMAIN-CONTAINING PROTEIN"/>
    <property type="match status" value="1"/>
</dbReference>
<dbReference type="AlphaFoldDB" id="A0A917ZLG4"/>
<sequence>MLPSKTLRLAAATVSALALALTAVGCGSSGAGTGSSDSPAEISVDKANTPYQGTPLEQPFAKPDVTLTDTSGKPFDLRTRTKGRVTLLYFGYTHCPDVCPTTMSDLALAKQALPKADRKKVDVVMVTTDPDRDTPGHLRTWLDAMDKSFIGLTGRFEDIKAAARTIGADVAKPKKEKDGSVTVEHGAQVVAFSAADGKGHVLYTAGTSLAQFKHDMPLLVKGVRP</sequence>
<proteinExistence type="inferred from homology"/>
<feature type="domain" description="Thioredoxin" evidence="7">
    <location>
        <begin position="56"/>
        <end position="195"/>
    </location>
</feature>
<feature type="binding site" evidence="3">
    <location>
        <position position="95"/>
    </location>
    <ligand>
        <name>Cu cation</name>
        <dbReference type="ChEBI" id="CHEBI:23378"/>
    </ligand>
</feature>